<sequence length="194" mass="21868">MGPVLLCCLCGEQLLRELGSEDLTEWKEMAEKCIPELDGASEHKDFKPKEELKTEIGINPILDVKPIEKSEIPTGVFSQIPESGNIRTILQTQNLVPFEDSIGSNKHQEPAVNEDEDLPVAVPWLMDEDETSNMSNQDGNLRTILQTQNLEPFKDSVGSNERQEPVVNEDEDLPVAVPWFLMDEDETFNMSNQE</sequence>
<accession>A0ABQ9J108</accession>
<organism evidence="1 2">
    <name type="scientific">Molorchus minor</name>
    <dbReference type="NCBI Taxonomy" id="1323400"/>
    <lineage>
        <taxon>Eukaryota</taxon>
        <taxon>Metazoa</taxon>
        <taxon>Ecdysozoa</taxon>
        <taxon>Arthropoda</taxon>
        <taxon>Hexapoda</taxon>
        <taxon>Insecta</taxon>
        <taxon>Pterygota</taxon>
        <taxon>Neoptera</taxon>
        <taxon>Endopterygota</taxon>
        <taxon>Coleoptera</taxon>
        <taxon>Polyphaga</taxon>
        <taxon>Cucujiformia</taxon>
        <taxon>Chrysomeloidea</taxon>
        <taxon>Cerambycidae</taxon>
        <taxon>Lamiinae</taxon>
        <taxon>Monochamini</taxon>
        <taxon>Molorchus</taxon>
    </lineage>
</organism>
<protein>
    <submittedName>
        <fullName evidence="1">Uncharacterized protein</fullName>
    </submittedName>
</protein>
<comment type="caution">
    <text evidence="1">The sequence shown here is derived from an EMBL/GenBank/DDBJ whole genome shotgun (WGS) entry which is preliminary data.</text>
</comment>
<dbReference type="Proteomes" id="UP001162164">
    <property type="component" value="Unassembled WGS sequence"/>
</dbReference>
<reference evidence="1" key="1">
    <citation type="journal article" date="2023" name="Insect Mol. Biol.">
        <title>Genome sequencing provides insights into the evolution of gene families encoding plant cell wall-degrading enzymes in longhorned beetles.</title>
        <authorList>
            <person name="Shin N.R."/>
            <person name="Okamura Y."/>
            <person name="Kirsch R."/>
            <person name="Pauchet Y."/>
        </authorList>
    </citation>
    <scope>NUCLEOTIDE SEQUENCE</scope>
    <source>
        <strain evidence="1">MMC_N1</strain>
    </source>
</reference>
<proteinExistence type="predicted"/>
<evidence type="ECO:0000313" key="2">
    <source>
        <dbReference type="Proteomes" id="UP001162164"/>
    </source>
</evidence>
<evidence type="ECO:0000313" key="1">
    <source>
        <dbReference type="EMBL" id="KAJ8970069.1"/>
    </source>
</evidence>
<gene>
    <name evidence="1" type="ORF">NQ317_008242</name>
</gene>
<name>A0ABQ9J108_9CUCU</name>
<dbReference type="EMBL" id="JAPWTJ010001679">
    <property type="protein sequence ID" value="KAJ8970069.1"/>
    <property type="molecule type" value="Genomic_DNA"/>
</dbReference>
<keyword evidence="2" id="KW-1185">Reference proteome</keyword>